<evidence type="ECO:0000313" key="2">
    <source>
        <dbReference type="Proteomes" id="UP001473302"/>
    </source>
</evidence>
<proteinExistence type="predicted"/>
<dbReference type="Proteomes" id="UP001473302">
    <property type="component" value="Unassembled WGS sequence"/>
</dbReference>
<gene>
    <name evidence="1" type="ORF">MFLAVUS_000555</name>
</gene>
<dbReference type="EMBL" id="BAABUK010000002">
    <property type="protein sequence ID" value="GAA5807200.1"/>
    <property type="molecule type" value="Genomic_DNA"/>
</dbReference>
<protein>
    <recommendedName>
        <fullName evidence="3">UBZ4-type domain-containing protein</fullName>
    </recommendedName>
</protein>
<name>A0ABP9YK11_9FUNG</name>
<evidence type="ECO:0000313" key="1">
    <source>
        <dbReference type="EMBL" id="GAA5807200.1"/>
    </source>
</evidence>
<reference evidence="1 2" key="1">
    <citation type="submission" date="2024-04" db="EMBL/GenBank/DDBJ databases">
        <title>genome sequences of Mucor flavus KT1a and Helicostylum pulchrum KT1b strains isolated from the surface of a dry-aged beef.</title>
        <authorList>
            <person name="Toyotome T."/>
            <person name="Hosono M."/>
            <person name="Torimaru M."/>
            <person name="Fukuda K."/>
            <person name="Mikami N."/>
        </authorList>
    </citation>
    <scope>NUCLEOTIDE SEQUENCE [LARGE SCALE GENOMIC DNA]</scope>
    <source>
        <strain evidence="1 2">KT1a</strain>
    </source>
</reference>
<keyword evidence="2" id="KW-1185">Reference proteome</keyword>
<accession>A0ABP9YK11</accession>
<sequence length="341" mass="39400">MEERIPCKRILKDDDTKKKPISLSLRKTRLKKKTKPNLSYAVKNEIDNKWKQENVNIPCLSSLKSESTEAQLKEEYTPENFNCRKDESLSPLKAEEQFLEQQEIKYKQELMDNLNEYACPICKLDLSFNTTEFRQTHIEECISSLNHVEQVIEGCIICGKELVQFSLHQKEVHLNKCLDSPTTDPYQNDFNMVDADQSYNAFVVMDIESDADFSTKYIISKSNQPQVTKADDKNDELYQTTLALSKSLNKVDKKVKIEMNEANIWSNQESRAQASNKLFETFQVEDERQLTQQTERQVSIGYLKPSKLFTGNPSASCWELASLPDCNPAIFTCLFLNKLEK</sequence>
<comment type="caution">
    <text evidence="1">The sequence shown here is derived from an EMBL/GenBank/DDBJ whole genome shotgun (WGS) entry which is preliminary data.</text>
</comment>
<evidence type="ECO:0008006" key="3">
    <source>
        <dbReference type="Google" id="ProtNLM"/>
    </source>
</evidence>
<organism evidence="1 2">
    <name type="scientific">Mucor flavus</name>
    <dbReference type="NCBI Taxonomy" id="439312"/>
    <lineage>
        <taxon>Eukaryota</taxon>
        <taxon>Fungi</taxon>
        <taxon>Fungi incertae sedis</taxon>
        <taxon>Mucoromycota</taxon>
        <taxon>Mucoromycotina</taxon>
        <taxon>Mucoromycetes</taxon>
        <taxon>Mucorales</taxon>
        <taxon>Mucorineae</taxon>
        <taxon>Mucoraceae</taxon>
        <taxon>Mucor</taxon>
    </lineage>
</organism>